<feature type="domain" description="ABC transmembrane type-1" evidence="8">
    <location>
        <begin position="66"/>
        <end position="280"/>
    </location>
</feature>
<dbReference type="Proteomes" id="UP000823618">
    <property type="component" value="Unassembled WGS sequence"/>
</dbReference>
<feature type="transmembrane region" description="Helical" evidence="7">
    <location>
        <begin position="259"/>
        <end position="279"/>
    </location>
</feature>
<dbReference type="CDD" id="cd06261">
    <property type="entry name" value="TM_PBP2"/>
    <property type="match status" value="1"/>
</dbReference>
<evidence type="ECO:0000256" key="1">
    <source>
        <dbReference type="ARBA" id="ARBA00004651"/>
    </source>
</evidence>
<comment type="caution">
    <text evidence="9">The sequence shown here is derived from an EMBL/GenBank/DDBJ whole genome shotgun (WGS) entry which is preliminary data.</text>
</comment>
<evidence type="ECO:0000256" key="6">
    <source>
        <dbReference type="ARBA" id="ARBA00023136"/>
    </source>
</evidence>
<evidence type="ECO:0000313" key="10">
    <source>
        <dbReference type="Proteomes" id="UP000823618"/>
    </source>
</evidence>
<dbReference type="GO" id="GO:0055085">
    <property type="term" value="P:transmembrane transport"/>
    <property type="evidence" value="ECO:0007669"/>
    <property type="project" value="InterPro"/>
</dbReference>
<evidence type="ECO:0000256" key="5">
    <source>
        <dbReference type="ARBA" id="ARBA00022989"/>
    </source>
</evidence>
<reference evidence="9" key="1">
    <citation type="submission" date="2020-10" db="EMBL/GenBank/DDBJ databases">
        <authorList>
            <person name="Gilroy R."/>
        </authorList>
    </citation>
    <scope>NUCLEOTIDE SEQUENCE</scope>
    <source>
        <strain evidence="9">E3-2379</strain>
    </source>
</reference>
<dbReference type="InterPro" id="IPR000515">
    <property type="entry name" value="MetI-like"/>
</dbReference>
<dbReference type="InterPro" id="IPR035906">
    <property type="entry name" value="MetI-like_sf"/>
</dbReference>
<dbReference type="PANTHER" id="PTHR30193:SF37">
    <property type="entry name" value="INNER MEMBRANE ABC TRANSPORTER PERMEASE PROTEIN YCJO"/>
    <property type="match status" value="1"/>
</dbReference>
<dbReference type="Pfam" id="PF00528">
    <property type="entry name" value="BPD_transp_1"/>
    <property type="match status" value="1"/>
</dbReference>
<keyword evidence="6 7" id="KW-0472">Membrane</keyword>
<sequence>MKIRKRMVPYAYIFPIVSILFVFVGLSLLLGIVYGCTKYNLIAEPRWIGLANYKKMLVDKKLYQVLWNTLCMVVLVVCLQMSASISLALLLAKRRNTRLGKLAKAAIFIPVLSSNAVVGTVWKAILNGNSPVVDSVFGFFHIDHTMLLGSSKTALITVVCIFVWKNLGYYVILTLAARLAISEQYYEAAKMDGANAFCLLKCMTLPMLKPTILLNTCLSIASGIQMFDLVYTLTGGGPSMSTTTIVMYLYNLTFKNGKAGYAMAVSNLLFLLIIGIMIMQHGAMKKEVSEL</sequence>
<evidence type="ECO:0000256" key="2">
    <source>
        <dbReference type="ARBA" id="ARBA00022448"/>
    </source>
</evidence>
<dbReference type="GO" id="GO:0005886">
    <property type="term" value="C:plasma membrane"/>
    <property type="evidence" value="ECO:0007669"/>
    <property type="project" value="UniProtKB-SubCell"/>
</dbReference>
<feature type="transmembrane region" description="Helical" evidence="7">
    <location>
        <begin position="102"/>
        <end position="125"/>
    </location>
</feature>
<evidence type="ECO:0000256" key="7">
    <source>
        <dbReference type="RuleBase" id="RU363032"/>
    </source>
</evidence>
<dbReference type="Gene3D" id="1.10.3720.10">
    <property type="entry name" value="MetI-like"/>
    <property type="match status" value="1"/>
</dbReference>
<protein>
    <submittedName>
        <fullName evidence="9">Sugar ABC transporter permease</fullName>
    </submittedName>
</protein>
<feature type="transmembrane region" description="Helical" evidence="7">
    <location>
        <begin position="65"/>
        <end position="90"/>
    </location>
</feature>
<dbReference type="EMBL" id="JADIML010000007">
    <property type="protein sequence ID" value="MBO8462328.1"/>
    <property type="molecule type" value="Genomic_DNA"/>
</dbReference>
<name>A0A9D9HZ31_9FIRM</name>
<feature type="transmembrane region" description="Helical" evidence="7">
    <location>
        <begin position="12"/>
        <end position="34"/>
    </location>
</feature>
<evidence type="ECO:0000313" key="9">
    <source>
        <dbReference type="EMBL" id="MBO8462328.1"/>
    </source>
</evidence>
<dbReference type="AlphaFoldDB" id="A0A9D9HZ31"/>
<comment type="similarity">
    <text evidence="7">Belongs to the binding-protein-dependent transport system permease family.</text>
</comment>
<comment type="subcellular location">
    <subcellularLocation>
        <location evidence="1 7">Cell membrane</location>
        <topology evidence="1 7">Multi-pass membrane protein</topology>
    </subcellularLocation>
</comment>
<dbReference type="PROSITE" id="PS50928">
    <property type="entry name" value="ABC_TM1"/>
    <property type="match status" value="1"/>
</dbReference>
<evidence type="ECO:0000256" key="4">
    <source>
        <dbReference type="ARBA" id="ARBA00022692"/>
    </source>
</evidence>
<keyword evidence="2 7" id="KW-0813">Transport</keyword>
<keyword evidence="3" id="KW-1003">Cell membrane</keyword>
<keyword evidence="4 7" id="KW-0812">Transmembrane</keyword>
<keyword evidence="5 7" id="KW-1133">Transmembrane helix</keyword>
<dbReference type="PANTHER" id="PTHR30193">
    <property type="entry name" value="ABC TRANSPORTER PERMEASE PROTEIN"/>
    <property type="match status" value="1"/>
</dbReference>
<evidence type="ECO:0000256" key="3">
    <source>
        <dbReference type="ARBA" id="ARBA00022475"/>
    </source>
</evidence>
<proteinExistence type="inferred from homology"/>
<dbReference type="InterPro" id="IPR051393">
    <property type="entry name" value="ABC_transporter_permease"/>
</dbReference>
<dbReference type="SUPFAM" id="SSF161098">
    <property type="entry name" value="MetI-like"/>
    <property type="match status" value="1"/>
</dbReference>
<reference evidence="9" key="2">
    <citation type="journal article" date="2021" name="PeerJ">
        <title>Extensive microbial diversity within the chicken gut microbiome revealed by metagenomics and culture.</title>
        <authorList>
            <person name="Gilroy R."/>
            <person name="Ravi A."/>
            <person name="Getino M."/>
            <person name="Pursley I."/>
            <person name="Horton D.L."/>
            <person name="Alikhan N.F."/>
            <person name="Baker D."/>
            <person name="Gharbi K."/>
            <person name="Hall N."/>
            <person name="Watson M."/>
            <person name="Adriaenssens E.M."/>
            <person name="Foster-Nyarko E."/>
            <person name="Jarju S."/>
            <person name="Secka A."/>
            <person name="Antonio M."/>
            <person name="Oren A."/>
            <person name="Chaudhuri R.R."/>
            <person name="La Ragione R."/>
            <person name="Hildebrand F."/>
            <person name="Pallen M.J."/>
        </authorList>
    </citation>
    <scope>NUCLEOTIDE SEQUENCE</scope>
    <source>
        <strain evidence="9">E3-2379</strain>
    </source>
</reference>
<evidence type="ECO:0000259" key="8">
    <source>
        <dbReference type="PROSITE" id="PS50928"/>
    </source>
</evidence>
<accession>A0A9D9HZ31</accession>
<feature type="transmembrane region" description="Helical" evidence="7">
    <location>
        <begin position="154"/>
        <end position="181"/>
    </location>
</feature>
<gene>
    <name evidence="9" type="ORF">IAC13_00175</name>
</gene>
<organism evidence="9 10">
    <name type="scientific">Candidatus Scybalomonas excrementavium</name>
    <dbReference type="NCBI Taxonomy" id="2840943"/>
    <lineage>
        <taxon>Bacteria</taxon>
        <taxon>Bacillati</taxon>
        <taxon>Bacillota</taxon>
        <taxon>Clostridia</taxon>
        <taxon>Lachnospirales</taxon>
        <taxon>Lachnospiraceae</taxon>
        <taxon>Lachnospiraceae incertae sedis</taxon>
        <taxon>Candidatus Scybalomonas</taxon>
    </lineage>
</organism>